<dbReference type="EMBL" id="UYRV01118700">
    <property type="protein sequence ID" value="VDN31290.1"/>
    <property type="molecule type" value="Genomic_DNA"/>
</dbReference>
<feature type="domain" description="PUA" evidence="2">
    <location>
        <begin position="27"/>
        <end position="101"/>
    </location>
</feature>
<dbReference type="GO" id="GO:0031429">
    <property type="term" value="C:box H/ACA snoRNP complex"/>
    <property type="evidence" value="ECO:0007669"/>
    <property type="project" value="TreeGrafter"/>
</dbReference>
<dbReference type="GO" id="GO:0031118">
    <property type="term" value="P:rRNA pseudouridine synthesis"/>
    <property type="evidence" value="ECO:0007669"/>
    <property type="project" value="TreeGrafter"/>
</dbReference>
<dbReference type="SMART" id="SM00359">
    <property type="entry name" value="PUA"/>
    <property type="match status" value="1"/>
</dbReference>
<reference evidence="3 4" key="1">
    <citation type="submission" date="2018-11" db="EMBL/GenBank/DDBJ databases">
        <authorList>
            <consortium name="Pathogen Informatics"/>
        </authorList>
    </citation>
    <scope>NUCLEOTIDE SEQUENCE [LARGE SCALE GENOMIC DNA]</scope>
</reference>
<evidence type="ECO:0000313" key="3">
    <source>
        <dbReference type="EMBL" id="VDN31290.1"/>
    </source>
</evidence>
<name>A0A3P7MWJ2_CYLGO</name>
<accession>A0A3P7MWJ2</accession>
<keyword evidence="4" id="KW-1185">Reference proteome</keyword>
<dbReference type="GO" id="GO:1990481">
    <property type="term" value="P:mRNA pseudouridine synthesis"/>
    <property type="evidence" value="ECO:0007669"/>
    <property type="project" value="TreeGrafter"/>
</dbReference>
<dbReference type="PANTHER" id="PTHR23127">
    <property type="entry name" value="CENTROMERE/MICROTUBULE BINDING PROTEIN CBF5"/>
    <property type="match status" value="1"/>
</dbReference>
<dbReference type="InterPro" id="IPR004802">
    <property type="entry name" value="tRNA_PsdUridine_synth_B_fam"/>
</dbReference>
<dbReference type="CDD" id="cd21148">
    <property type="entry name" value="PUA_Cbf5"/>
    <property type="match status" value="1"/>
</dbReference>
<feature type="compositionally biased region" description="Low complexity" evidence="1">
    <location>
        <begin position="181"/>
        <end position="192"/>
    </location>
</feature>
<dbReference type="PROSITE" id="PS50890">
    <property type="entry name" value="PUA"/>
    <property type="match status" value="1"/>
</dbReference>
<dbReference type="Gene3D" id="2.30.130.10">
    <property type="entry name" value="PUA domain"/>
    <property type="match status" value="1"/>
</dbReference>
<dbReference type="GO" id="GO:0009982">
    <property type="term" value="F:pseudouridine synthase activity"/>
    <property type="evidence" value="ECO:0007669"/>
    <property type="project" value="TreeGrafter"/>
</dbReference>
<dbReference type="AlphaFoldDB" id="A0A3P7MWJ2"/>
<protein>
    <recommendedName>
        <fullName evidence="2">PUA domain-containing protein</fullName>
    </recommendedName>
</protein>
<dbReference type="GO" id="GO:0031120">
    <property type="term" value="P:snRNA pseudouridine synthesis"/>
    <property type="evidence" value="ECO:0007669"/>
    <property type="project" value="TreeGrafter"/>
</dbReference>
<dbReference type="GO" id="GO:0003723">
    <property type="term" value="F:RNA binding"/>
    <property type="evidence" value="ECO:0007669"/>
    <property type="project" value="InterPro"/>
</dbReference>
<dbReference type="OrthoDB" id="10250002at2759"/>
<gene>
    <name evidence="3" type="ORF">CGOC_LOCUS11778</name>
</gene>
<dbReference type="Proteomes" id="UP000271889">
    <property type="component" value="Unassembled WGS sequence"/>
</dbReference>
<dbReference type="InterPro" id="IPR015947">
    <property type="entry name" value="PUA-like_sf"/>
</dbReference>
<dbReference type="Pfam" id="PF01472">
    <property type="entry name" value="PUA"/>
    <property type="match status" value="1"/>
</dbReference>
<dbReference type="InterPro" id="IPR004521">
    <property type="entry name" value="Uncharacterised_CHP00451"/>
</dbReference>
<organism evidence="3 4">
    <name type="scientific">Cylicostephanus goldi</name>
    <name type="common">Nematode worm</name>
    <dbReference type="NCBI Taxonomy" id="71465"/>
    <lineage>
        <taxon>Eukaryota</taxon>
        <taxon>Metazoa</taxon>
        <taxon>Ecdysozoa</taxon>
        <taxon>Nematoda</taxon>
        <taxon>Chromadorea</taxon>
        <taxon>Rhabditida</taxon>
        <taxon>Rhabditina</taxon>
        <taxon>Rhabditomorpha</taxon>
        <taxon>Strongyloidea</taxon>
        <taxon>Strongylidae</taxon>
        <taxon>Cylicostephanus</taxon>
    </lineage>
</organism>
<dbReference type="SUPFAM" id="SSF88697">
    <property type="entry name" value="PUA domain-like"/>
    <property type="match status" value="1"/>
</dbReference>
<evidence type="ECO:0000256" key="1">
    <source>
        <dbReference type="SAM" id="MobiDB-lite"/>
    </source>
</evidence>
<dbReference type="NCBIfam" id="TIGR00451">
    <property type="entry name" value="unchar_dom_2"/>
    <property type="match status" value="1"/>
</dbReference>
<dbReference type="InterPro" id="IPR002478">
    <property type="entry name" value="PUA"/>
</dbReference>
<evidence type="ECO:0000259" key="2">
    <source>
        <dbReference type="SMART" id="SM00359"/>
    </source>
</evidence>
<proteinExistence type="predicted"/>
<dbReference type="InterPro" id="IPR036974">
    <property type="entry name" value="PUA_sf"/>
</dbReference>
<feature type="compositionally biased region" description="Basic and acidic residues" evidence="1">
    <location>
        <begin position="154"/>
        <end position="165"/>
    </location>
</feature>
<sequence length="192" mass="21298">MQELRRNRSGITDEHDQLVTMHDILDAQYVLDHHKVNAICYGAKILLPGVLRYDDGIEVGQEIVVVTTKGEAICLAIAQMTTSTMASTDHGVVAKSKRVIMERDVYGRKWGLGPVASKKKQMIKDGLLDKFGQPNEKTPANWKVVDYSAETPKVKKEVEVKKEAEETASPKAKKQKKQKEPSSSSSDSDSSE</sequence>
<dbReference type="GO" id="GO:0000495">
    <property type="term" value="P:box H/ACA sno(s)RNA 3'-end processing"/>
    <property type="evidence" value="ECO:0007669"/>
    <property type="project" value="TreeGrafter"/>
</dbReference>
<evidence type="ECO:0000313" key="4">
    <source>
        <dbReference type="Proteomes" id="UP000271889"/>
    </source>
</evidence>
<feature type="region of interest" description="Disordered" evidence="1">
    <location>
        <begin position="154"/>
        <end position="192"/>
    </location>
</feature>
<dbReference type="PANTHER" id="PTHR23127:SF0">
    <property type="entry name" value="H_ACA RIBONUCLEOPROTEIN COMPLEX SUBUNIT DKC1"/>
    <property type="match status" value="1"/>
</dbReference>